<evidence type="ECO:0000256" key="1">
    <source>
        <dbReference type="SAM" id="MobiDB-lite"/>
    </source>
</evidence>
<dbReference type="EMBL" id="CAUJNA010003867">
    <property type="protein sequence ID" value="CAJ1411305.1"/>
    <property type="molecule type" value="Genomic_DNA"/>
</dbReference>
<proteinExistence type="predicted"/>
<accession>A0AA36NFZ7</accession>
<sequence>MSHFEKKSNESAAVDQRIENGSQGGMAAARKDLQRMQQRVLDLEAVKVAASGSQMDIQKLQQSMAELEKAHAITKDAAARLEDVERQLRQSTAAIEICESGTESAHSADRPQLDAGELSDRIFSLEKGLAAAHDVAARIDRLERRLQTSDFHLTGTLPAEHIGSADVVARMEHVERQLQQGMAEIDLAKAEAFAAREELHKLLNSSGIAPRSSFKEDMDGSQDDSVHRRLSCTLTLMFHACFIAFVPCDAKEVKHVKHWAAELADIDCTVQARRITLPVRASDYVNELRERMATWEKTLITELLALKM</sequence>
<feature type="region of interest" description="Disordered" evidence="1">
    <location>
        <begin position="1"/>
        <end position="29"/>
    </location>
</feature>
<evidence type="ECO:0000313" key="2">
    <source>
        <dbReference type="EMBL" id="CAJ1411305.1"/>
    </source>
</evidence>
<comment type="caution">
    <text evidence="2">The sequence shown here is derived from an EMBL/GenBank/DDBJ whole genome shotgun (WGS) entry which is preliminary data.</text>
</comment>
<evidence type="ECO:0000313" key="3">
    <source>
        <dbReference type="Proteomes" id="UP001178507"/>
    </source>
</evidence>
<dbReference type="Proteomes" id="UP001178507">
    <property type="component" value="Unassembled WGS sequence"/>
</dbReference>
<protein>
    <submittedName>
        <fullName evidence="2">Uncharacterized protein</fullName>
    </submittedName>
</protein>
<name>A0AA36NFZ7_9DINO</name>
<gene>
    <name evidence="2" type="ORF">EVOR1521_LOCUS31910</name>
</gene>
<organism evidence="2 3">
    <name type="scientific">Effrenium voratum</name>
    <dbReference type="NCBI Taxonomy" id="2562239"/>
    <lineage>
        <taxon>Eukaryota</taxon>
        <taxon>Sar</taxon>
        <taxon>Alveolata</taxon>
        <taxon>Dinophyceae</taxon>
        <taxon>Suessiales</taxon>
        <taxon>Symbiodiniaceae</taxon>
        <taxon>Effrenium</taxon>
    </lineage>
</organism>
<reference evidence="2" key="1">
    <citation type="submission" date="2023-08" db="EMBL/GenBank/DDBJ databases">
        <authorList>
            <person name="Chen Y."/>
            <person name="Shah S."/>
            <person name="Dougan E. K."/>
            <person name="Thang M."/>
            <person name="Chan C."/>
        </authorList>
    </citation>
    <scope>NUCLEOTIDE SEQUENCE</scope>
</reference>
<dbReference type="AlphaFoldDB" id="A0AA36NFZ7"/>
<keyword evidence="3" id="KW-1185">Reference proteome</keyword>